<keyword evidence="1" id="KW-0479">Metal-binding</keyword>
<dbReference type="GO" id="GO:0046872">
    <property type="term" value="F:metal ion binding"/>
    <property type="evidence" value="ECO:0007669"/>
    <property type="project" value="UniProtKB-KW"/>
</dbReference>
<dbReference type="Proteomes" id="UP000288805">
    <property type="component" value="Unassembled WGS sequence"/>
</dbReference>
<keyword evidence="3" id="KW-0560">Oxidoreductase</keyword>
<dbReference type="PROSITE" id="PS51393">
    <property type="entry name" value="LIPOXYGENASE_3"/>
    <property type="match status" value="1"/>
</dbReference>
<gene>
    <name evidence="5" type="primary">LOX1.6_1</name>
    <name evidence="5" type="ORF">CK203_087563</name>
</gene>
<dbReference type="EMBL" id="QGNW01001156">
    <property type="protein sequence ID" value="RVW53174.1"/>
    <property type="molecule type" value="Genomic_DNA"/>
</dbReference>
<dbReference type="SUPFAM" id="SSF48484">
    <property type="entry name" value="Lipoxigenase"/>
    <property type="match status" value="1"/>
</dbReference>
<evidence type="ECO:0000256" key="1">
    <source>
        <dbReference type="ARBA" id="ARBA00022723"/>
    </source>
</evidence>
<dbReference type="GO" id="GO:0016702">
    <property type="term" value="F:oxidoreductase activity, acting on single donors with incorporation of molecular oxygen, incorporation of two atoms of oxygen"/>
    <property type="evidence" value="ECO:0007669"/>
    <property type="project" value="InterPro"/>
</dbReference>
<organism evidence="5 6">
    <name type="scientific">Vitis vinifera</name>
    <name type="common">Grape</name>
    <dbReference type="NCBI Taxonomy" id="29760"/>
    <lineage>
        <taxon>Eukaryota</taxon>
        <taxon>Viridiplantae</taxon>
        <taxon>Streptophyta</taxon>
        <taxon>Embryophyta</taxon>
        <taxon>Tracheophyta</taxon>
        <taxon>Spermatophyta</taxon>
        <taxon>Magnoliopsida</taxon>
        <taxon>eudicotyledons</taxon>
        <taxon>Gunneridae</taxon>
        <taxon>Pentapetalae</taxon>
        <taxon>rosids</taxon>
        <taxon>Vitales</taxon>
        <taxon>Vitaceae</taxon>
        <taxon>Viteae</taxon>
        <taxon>Vitis</taxon>
    </lineage>
</organism>
<evidence type="ECO:0000313" key="5">
    <source>
        <dbReference type="EMBL" id="RVW53174.1"/>
    </source>
</evidence>
<protein>
    <submittedName>
        <fullName evidence="5">Linoleate 9S-lipoxygenase 6</fullName>
    </submittedName>
</protein>
<dbReference type="InterPro" id="IPR000907">
    <property type="entry name" value="LipOase"/>
</dbReference>
<feature type="domain" description="Lipoxygenase" evidence="4">
    <location>
        <begin position="1"/>
        <end position="109"/>
    </location>
</feature>
<dbReference type="GO" id="GO:0034440">
    <property type="term" value="P:lipid oxidation"/>
    <property type="evidence" value="ECO:0007669"/>
    <property type="project" value="InterPro"/>
</dbReference>
<dbReference type="Gene3D" id="1.20.245.10">
    <property type="entry name" value="Lipoxygenase-1, Domain 5"/>
    <property type="match status" value="1"/>
</dbReference>
<dbReference type="InterPro" id="IPR013819">
    <property type="entry name" value="LipOase_C"/>
</dbReference>
<evidence type="ECO:0000313" key="6">
    <source>
        <dbReference type="Proteomes" id="UP000288805"/>
    </source>
</evidence>
<keyword evidence="2" id="KW-0223">Dioxygenase</keyword>
<evidence type="ECO:0000259" key="4">
    <source>
        <dbReference type="PROSITE" id="PS51393"/>
    </source>
</evidence>
<accession>A0A438EZK8</accession>
<dbReference type="AlphaFoldDB" id="A0A438EZK8"/>
<evidence type="ECO:0000256" key="3">
    <source>
        <dbReference type="ARBA" id="ARBA00023002"/>
    </source>
</evidence>
<reference evidence="5 6" key="1">
    <citation type="journal article" date="2018" name="PLoS Genet.">
        <title>Population sequencing reveals clonal diversity and ancestral inbreeding in the grapevine cultivar Chardonnay.</title>
        <authorList>
            <person name="Roach M.J."/>
            <person name="Johnson D.L."/>
            <person name="Bohlmann J."/>
            <person name="van Vuuren H.J."/>
            <person name="Jones S.J."/>
            <person name="Pretorius I.S."/>
            <person name="Schmidt S.A."/>
            <person name="Borneman A.R."/>
        </authorList>
    </citation>
    <scope>NUCLEOTIDE SEQUENCE [LARGE SCALE GENOMIC DNA]</scope>
    <source>
        <strain evidence="6">cv. Chardonnay</strain>
        <tissue evidence="5">Leaf</tissue>
    </source>
</reference>
<proteinExistence type="predicted"/>
<sequence>MVIRSRTGPSKAEHCKASEGAVPVFYSAAEHSLEAVLMSANMVASHTSTLPSFEKFGRKLADIEEMIIERNGDERLKNRVGPLKIPYTLLYPTSEGGLTGKGIPNSVSI</sequence>
<dbReference type="Pfam" id="PF00305">
    <property type="entry name" value="Lipoxygenase"/>
    <property type="match status" value="1"/>
</dbReference>
<dbReference type="PANTHER" id="PTHR11771">
    <property type="entry name" value="LIPOXYGENASE"/>
    <property type="match status" value="1"/>
</dbReference>
<dbReference type="InterPro" id="IPR036226">
    <property type="entry name" value="LipOase_C_sf"/>
</dbReference>
<comment type="caution">
    <text evidence="5">The sequence shown here is derived from an EMBL/GenBank/DDBJ whole genome shotgun (WGS) entry which is preliminary data.</text>
</comment>
<name>A0A438EZK8_VITVI</name>
<evidence type="ECO:0000256" key="2">
    <source>
        <dbReference type="ARBA" id="ARBA00022964"/>
    </source>
</evidence>